<evidence type="ECO:0000313" key="2">
    <source>
        <dbReference type="EMBL" id="MBB6692833.1"/>
    </source>
</evidence>
<dbReference type="Proteomes" id="UP000553776">
    <property type="component" value="Unassembled WGS sequence"/>
</dbReference>
<organism evidence="2 3">
    <name type="scientific">Cohnella xylanilytica</name>
    <dbReference type="NCBI Taxonomy" id="557555"/>
    <lineage>
        <taxon>Bacteria</taxon>
        <taxon>Bacillati</taxon>
        <taxon>Bacillota</taxon>
        <taxon>Bacilli</taxon>
        <taxon>Bacillales</taxon>
        <taxon>Paenibacillaceae</taxon>
        <taxon>Cohnella</taxon>
    </lineage>
</organism>
<name>A0A841U3D8_9BACL</name>
<dbReference type="AlphaFoldDB" id="A0A841U3D8"/>
<accession>A0A841U3D8</accession>
<proteinExistence type="predicted"/>
<dbReference type="RefSeq" id="WP_185136822.1">
    <property type="nucleotide sequence ID" value="NZ_BORM01000001.1"/>
</dbReference>
<protein>
    <submittedName>
        <fullName evidence="2">Uncharacterized protein</fullName>
    </submittedName>
</protein>
<reference evidence="2 3" key="1">
    <citation type="submission" date="2020-08" db="EMBL/GenBank/DDBJ databases">
        <title>Cohnella phylogeny.</title>
        <authorList>
            <person name="Dunlap C."/>
        </authorList>
    </citation>
    <scope>NUCLEOTIDE SEQUENCE [LARGE SCALE GENOMIC DNA]</scope>
    <source>
        <strain evidence="2 3">DSM 25239</strain>
    </source>
</reference>
<keyword evidence="1" id="KW-0812">Transmembrane</keyword>
<keyword evidence="1" id="KW-1133">Transmembrane helix</keyword>
<sequence length="78" mass="8343">MGIPLSAASSLMSLFLVFWTGSAWFAAIHPRLARRWFRSIGIGAKPGTPSPSPAVWSVIGFLYGAAGLLLLALPQFLK</sequence>
<keyword evidence="1" id="KW-0472">Membrane</keyword>
<keyword evidence="3" id="KW-1185">Reference proteome</keyword>
<evidence type="ECO:0000256" key="1">
    <source>
        <dbReference type="SAM" id="Phobius"/>
    </source>
</evidence>
<dbReference type="EMBL" id="JACJVR010000060">
    <property type="protein sequence ID" value="MBB6692833.1"/>
    <property type="molecule type" value="Genomic_DNA"/>
</dbReference>
<feature type="transmembrane region" description="Helical" evidence="1">
    <location>
        <begin position="54"/>
        <end position="73"/>
    </location>
</feature>
<evidence type="ECO:0000313" key="3">
    <source>
        <dbReference type="Proteomes" id="UP000553776"/>
    </source>
</evidence>
<comment type="caution">
    <text evidence="2">The sequence shown here is derived from an EMBL/GenBank/DDBJ whole genome shotgun (WGS) entry which is preliminary data.</text>
</comment>
<gene>
    <name evidence="2" type="ORF">H7B90_15595</name>
</gene>